<keyword evidence="1" id="KW-0812">Transmembrane</keyword>
<feature type="transmembrane region" description="Helical" evidence="1">
    <location>
        <begin position="91"/>
        <end position="116"/>
    </location>
</feature>
<gene>
    <name evidence="2" type="ORF">F3059_07180</name>
</gene>
<keyword evidence="1" id="KW-1133">Transmembrane helix</keyword>
<sequence length="156" mass="17353">MRELHSQIKKLKTIWISILIVLILLSLIGGWIIYINTTASISGDPISDQLEFSVISLATIGIFIVCFALQKKTESSTLVDMQSIESVVERFDAYTSGLIVKFGCFGVSGVWAGILFLLTANLIHAFILLASLLLLLIHFPRKKEIMNVVHQTFNKS</sequence>
<keyword evidence="1" id="KW-0472">Membrane</keyword>
<evidence type="ECO:0000256" key="1">
    <source>
        <dbReference type="SAM" id="Phobius"/>
    </source>
</evidence>
<accession>A0A6N6M4S9</accession>
<dbReference type="AlphaFoldDB" id="A0A6N6M4S9"/>
<feature type="transmembrane region" description="Helical" evidence="1">
    <location>
        <begin position="54"/>
        <end position="70"/>
    </location>
</feature>
<protein>
    <submittedName>
        <fullName evidence="2">Uncharacterized protein</fullName>
    </submittedName>
</protein>
<dbReference type="RefSeq" id="WP_151167675.1">
    <property type="nucleotide sequence ID" value="NZ_WACR01000005.1"/>
</dbReference>
<feature type="transmembrane region" description="Helical" evidence="1">
    <location>
        <begin position="122"/>
        <end position="139"/>
    </location>
</feature>
<dbReference type="EMBL" id="WACR01000005">
    <property type="protein sequence ID" value="KAB1064471.1"/>
    <property type="molecule type" value="Genomic_DNA"/>
</dbReference>
<name>A0A6N6M4S9_9FLAO</name>
<organism evidence="2 3">
    <name type="scientific">Salibacter halophilus</name>
    <dbReference type="NCBI Taxonomy" id="1803916"/>
    <lineage>
        <taxon>Bacteria</taxon>
        <taxon>Pseudomonadati</taxon>
        <taxon>Bacteroidota</taxon>
        <taxon>Flavobacteriia</taxon>
        <taxon>Flavobacteriales</taxon>
        <taxon>Salibacteraceae</taxon>
        <taxon>Salibacter</taxon>
    </lineage>
</organism>
<dbReference type="Proteomes" id="UP000435357">
    <property type="component" value="Unassembled WGS sequence"/>
</dbReference>
<proteinExistence type="predicted"/>
<evidence type="ECO:0000313" key="3">
    <source>
        <dbReference type="Proteomes" id="UP000435357"/>
    </source>
</evidence>
<feature type="transmembrane region" description="Helical" evidence="1">
    <location>
        <begin position="12"/>
        <end position="34"/>
    </location>
</feature>
<evidence type="ECO:0000313" key="2">
    <source>
        <dbReference type="EMBL" id="KAB1064471.1"/>
    </source>
</evidence>
<keyword evidence="3" id="KW-1185">Reference proteome</keyword>
<reference evidence="2 3" key="1">
    <citation type="submission" date="2019-09" db="EMBL/GenBank/DDBJ databases">
        <title>Genomes of Cryomorphaceae.</title>
        <authorList>
            <person name="Bowman J.P."/>
        </authorList>
    </citation>
    <scope>NUCLEOTIDE SEQUENCE [LARGE SCALE GENOMIC DNA]</scope>
    <source>
        <strain evidence="2 3">KCTC 52047</strain>
    </source>
</reference>
<comment type="caution">
    <text evidence="2">The sequence shown here is derived from an EMBL/GenBank/DDBJ whole genome shotgun (WGS) entry which is preliminary data.</text>
</comment>